<evidence type="ECO:0000313" key="1">
    <source>
        <dbReference type="EnsemblMetazoa" id="AATE009689-PA.1"/>
    </source>
</evidence>
<accession>A0A182J1Q6</accession>
<sequence length="174" mass="19132">MHFSVRFLNLSRFSLTASGFGEAGPDDVVVAVGDACDAATFCGSGSSSTLYTVSRISGRRRKQFERRVLLYFRFVSIASEIERTIVTSFDILLEPQRDLRLPPPLMILPLPPNTTAESESLSESKSLLLAPLCIGASMPTSMMPWSISRLESASMIFCCRYGLHKNSALPAQFD</sequence>
<dbReference type="AlphaFoldDB" id="A0A182J1Q6"/>
<dbReference type="EnsemblMetazoa" id="AATE009689-RA">
    <property type="protein sequence ID" value="AATE009689-PA.1"/>
    <property type="gene ID" value="AATE009689"/>
</dbReference>
<name>A0A182J1Q6_ANOAO</name>
<protein>
    <submittedName>
        <fullName evidence="1">Uncharacterized protein</fullName>
    </submittedName>
</protein>
<proteinExistence type="predicted"/>
<organism evidence="1">
    <name type="scientific">Anopheles atroparvus</name>
    <name type="common">European mosquito</name>
    <dbReference type="NCBI Taxonomy" id="41427"/>
    <lineage>
        <taxon>Eukaryota</taxon>
        <taxon>Metazoa</taxon>
        <taxon>Ecdysozoa</taxon>
        <taxon>Arthropoda</taxon>
        <taxon>Hexapoda</taxon>
        <taxon>Insecta</taxon>
        <taxon>Pterygota</taxon>
        <taxon>Neoptera</taxon>
        <taxon>Endopterygota</taxon>
        <taxon>Diptera</taxon>
        <taxon>Nematocera</taxon>
        <taxon>Culicoidea</taxon>
        <taxon>Culicidae</taxon>
        <taxon>Anophelinae</taxon>
        <taxon>Anopheles</taxon>
    </lineage>
</organism>
<dbReference type="VEuPathDB" id="VectorBase:AATE009689"/>
<reference evidence="1" key="1">
    <citation type="submission" date="2022-08" db="UniProtKB">
        <authorList>
            <consortium name="EnsemblMetazoa"/>
        </authorList>
    </citation>
    <scope>IDENTIFICATION</scope>
    <source>
        <strain evidence="1">EBRO</strain>
    </source>
</reference>